<dbReference type="EMBL" id="JAUTAS010000001">
    <property type="protein sequence ID" value="MDQ1109337.1"/>
    <property type="molecule type" value="Genomic_DNA"/>
</dbReference>
<dbReference type="Proteomes" id="UP001226084">
    <property type="component" value="Unassembled WGS sequence"/>
</dbReference>
<sequence length="168" mass="17916">MNVMLIGGSLLIGTILLTSIPQAATAAAPVEQTSLAVMQISTDVDKASFVERLTTTFQTMAASESTEARAAGIQYLDAIKQPGISGLIEQFSYPLDAGKSSVIAKTTDAPWQPGSTRVSQWCGKSSGYLRVYQVTEKYMETTRNGSSRSWVPVQNSATMVATCPDKLA</sequence>
<gene>
    <name evidence="2" type="ORF">QE424_002496</name>
</gene>
<feature type="chain" id="PRO_5042903897" evidence="1">
    <location>
        <begin position="24"/>
        <end position="168"/>
    </location>
</feature>
<reference evidence="2" key="1">
    <citation type="submission" date="2023-07" db="EMBL/GenBank/DDBJ databases">
        <title>Functional and genomic diversity of the sorghum phyllosphere microbiome.</title>
        <authorList>
            <person name="Shade A."/>
        </authorList>
    </citation>
    <scope>NUCLEOTIDE SEQUENCE</scope>
    <source>
        <strain evidence="2">SORGH_AS_0457</strain>
    </source>
</reference>
<organism evidence="2 3">
    <name type="scientific">Stenotrophomonas rhizophila</name>
    <dbReference type="NCBI Taxonomy" id="216778"/>
    <lineage>
        <taxon>Bacteria</taxon>
        <taxon>Pseudomonadati</taxon>
        <taxon>Pseudomonadota</taxon>
        <taxon>Gammaproteobacteria</taxon>
        <taxon>Lysobacterales</taxon>
        <taxon>Lysobacteraceae</taxon>
        <taxon>Stenotrophomonas</taxon>
    </lineage>
</organism>
<evidence type="ECO:0000256" key="1">
    <source>
        <dbReference type="SAM" id="SignalP"/>
    </source>
</evidence>
<proteinExistence type="predicted"/>
<name>A0AAP5EAJ6_9GAMM</name>
<dbReference type="AlphaFoldDB" id="A0AAP5EAJ6"/>
<keyword evidence="1" id="KW-0732">Signal</keyword>
<evidence type="ECO:0000313" key="3">
    <source>
        <dbReference type="Proteomes" id="UP001226084"/>
    </source>
</evidence>
<comment type="caution">
    <text evidence="2">The sequence shown here is derived from an EMBL/GenBank/DDBJ whole genome shotgun (WGS) entry which is preliminary data.</text>
</comment>
<feature type="signal peptide" evidence="1">
    <location>
        <begin position="1"/>
        <end position="23"/>
    </location>
</feature>
<protein>
    <submittedName>
        <fullName evidence="2">Uncharacterized protein</fullName>
    </submittedName>
</protein>
<accession>A0AAP5EAJ6</accession>
<dbReference type="RefSeq" id="WP_307107257.1">
    <property type="nucleotide sequence ID" value="NZ_JAUTAS010000001.1"/>
</dbReference>
<evidence type="ECO:0000313" key="2">
    <source>
        <dbReference type="EMBL" id="MDQ1109337.1"/>
    </source>
</evidence>